<keyword evidence="2" id="KW-0472">Membrane</keyword>
<feature type="compositionally biased region" description="Basic and acidic residues" evidence="1">
    <location>
        <begin position="852"/>
        <end position="863"/>
    </location>
</feature>
<feature type="domain" description="TraG N-terminal Proteobacteria" evidence="4">
    <location>
        <begin position="31"/>
        <end position="489"/>
    </location>
</feature>
<dbReference type="EMBL" id="LPBJ01000047">
    <property type="protein sequence ID" value="KVP97755.1"/>
    <property type="molecule type" value="Genomic_DNA"/>
</dbReference>
<feature type="compositionally biased region" description="Basic and acidic residues" evidence="1">
    <location>
        <begin position="1186"/>
        <end position="1195"/>
    </location>
</feature>
<feature type="chain" id="PRO_5043654992" description="TraG N-terminal Proteobacteria domain-containing protein" evidence="3">
    <location>
        <begin position="18"/>
        <end position="1227"/>
    </location>
</feature>
<feature type="transmembrane region" description="Helical" evidence="2">
    <location>
        <begin position="55"/>
        <end position="74"/>
    </location>
</feature>
<evidence type="ECO:0000259" key="4">
    <source>
        <dbReference type="Pfam" id="PF07916"/>
    </source>
</evidence>
<reference evidence="5 6" key="1">
    <citation type="submission" date="2015-11" db="EMBL/GenBank/DDBJ databases">
        <title>Expanding the genomic diversity of Burkholderia species for the development of highly accurate diagnostics.</title>
        <authorList>
            <person name="Sahl J."/>
            <person name="Keim P."/>
            <person name="Wagner D."/>
        </authorList>
    </citation>
    <scope>NUCLEOTIDE SEQUENCE [LARGE SCALE GENOMIC DNA]</scope>
    <source>
        <strain evidence="5 6">MSMB1808WGS</strain>
    </source>
</reference>
<gene>
    <name evidence="5" type="ORF">WJ96_04085</name>
</gene>
<feature type="region of interest" description="Disordered" evidence="1">
    <location>
        <begin position="896"/>
        <end position="1195"/>
    </location>
</feature>
<feature type="compositionally biased region" description="Low complexity" evidence="1">
    <location>
        <begin position="1082"/>
        <end position="1091"/>
    </location>
</feature>
<feature type="transmembrane region" description="Helical" evidence="2">
    <location>
        <begin position="365"/>
        <end position="395"/>
    </location>
</feature>
<organism evidence="5 6">
    <name type="scientific">Burkholderia ubonensis</name>
    <dbReference type="NCBI Taxonomy" id="101571"/>
    <lineage>
        <taxon>Bacteria</taxon>
        <taxon>Pseudomonadati</taxon>
        <taxon>Pseudomonadota</taxon>
        <taxon>Betaproteobacteria</taxon>
        <taxon>Burkholderiales</taxon>
        <taxon>Burkholderiaceae</taxon>
        <taxon>Burkholderia</taxon>
        <taxon>Burkholderia cepacia complex</taxon>
    </lineage>
</organism>
<feature type="compositionally biased region" description="Low complexity" evidence="1">
    <location>
        <begin position="923"/>
        <end position="934"/>
    </location>
</feature>
<feature type="compositionally biased region" description="Low complexity" evidence="1">
    <location>
        <begin position="588"/>
        <end position="609"/>
    </location>
</feature>
<feature type="compositionally biased region" description="Low complexity" evidence="1">
    <location>
        <begin position="1030"/>
        <end position="1042"/>
    </location>
</feature>
<evidence type="ECO:0000256" key="1">
    <source>
        <dbReference type="SAM" id="MobiDB-lite"/>
    </source>
</evidence>
<name>A0AAW3MXN5_9BURK</name>
<evidence type="ECO:0000313" key="6">
    <source>
        <dbReference type="Proteomes" id="UP000056453"/>
    </source>
</evidence>
<sequence length="1227" mass="125222">MLLGFAALMGAAGSASAAGNTINLGSNNVWTVYAFGNAQAVADAFRALTNFAASGTFQSIVGLIAVLGVLGVGLSGGFNPAMAKRFIGYVVGVFIVCYVFFGVTNNGPLVVNVEVIDTVDMTWKAPVTVPAVVGIPASVISTAGYRITEAIEASFSIPTELKMSKGAPFNLAAAMLADASTARIMDPNLASSLAYYVQDCFTIGVAKGALQASTLLTSTNFLEDIKFTSNTVYVNTLLQPPAGTPGVVTCTVAWDLINTAVNAQGGMSADFLKDASAWSKTPAMTVVNAAADSMAQWATNSGITDGAALVKQSAVLSAFRGAYAQASAQTGNSDFLTGIAMTQATESQRTSWITGAEIFNKTMGYIFAIIQVFVYAITPLVLCAALVPGLGLALLKNFSQILLWLAIWQPMLAIVNFIVLSMQQADLGGILSNGAAGYGFTLTNMGIVSEKTANLRAAASFVGTMVPALAWAMVKGSVDFSRVIGSAVGENFAQGAANTMTTGNYSLNQASMDSFTANKHSTAATGAWGEGHTNASTVGSRSMDLGGSGNVEVGKQQLNVGVGAGMNTQDAGSRGDGAQVGRTGSNINSGTTAAGTTTGTSSVDSGGNTQSSALIHSLSGQGGVSGGAAVIKPGSNGPANNGLTVTGTNVPATPGVAPGAAPGAANQVAQLGNKPGPLGKAADRLRADVSASMTAGLTGQQSDVSNHSHVDSKTQSSTLTHTGSNAKSGGETGSTNKNASENHGWSESQNMQITGISPTVARVQAKTAFMLRHNTDSDFLTGDLGYAQARSSRIGDKVAHLNTPGAIEKDVQTEQHKVAEQKGALTDRVKKLENDANAAKGKFEGAANGEQAKGEQAVKDSKAPAEAAASGRFFAGLKDVGAGLFDDAKETVKDLEKKGENLLSKGQGEGGQHKPGAADKGAHAPTQAATPAQGNSPSDTQAPKQGVTAATAAQAPAGQQHGDHGQPKPAAADKGTHAPTQAPAGQQHGDRGQPTAVAADKGAHAPTQAPAGQQQGDRGQPTAVAANKGAHAPTQAPAAPQQGDHGQPKPVAADKGAHAPTQTQNGQKQGDHGQPTQVAATDPRQQQQGDPRQQEQQDREREMQQRQLAAAASVAQALAAAQPPQAQANQPLPTPAEAPTQLAQAPQPQQHQPDTQGQQAVPNPFSGEKVADASSQLQGQVQMAEQRAERLDNQRRAVDGVLASAEGRKANELPELINQARDITRNA</sequence>
<keyword evidence="3" id="KW-0732">Signal</keyword>
<feature type="compositionally biased region" description="Low complexity" evidence="1">
    <location>
        <begin position="1004"/>
        <end position="1016"/>
    </location>
</feature>
<feature type="transmembrane region" description="Helical" evidence="2">
    <location>
        <begin position="86"/>
        <end position="103"/>
    </location>
</feature>
<feature type="compositionally biased region" description="Low complexity" evidence="1">
    <location>
        <begin position="1105"/>
        <end position="1160"/>
    </location>
</feature>
<feature type="region of interest" description="Disordered" evidence="1">
    <location>
        <begin position="840"/>
        <end position="863"/>
    </location>
</feature>
<feature type="region of interest" description="Disordered" evidence="1">
    <location>
        <begin position="524"/>
        <end position="551"/>
    </location>
</feature>
<feature type="compositionally biased region" description="Low complexity" evidence="1">
    <location>
        <begin position="945"/>
        <end position="960"/>
    </location>
</feature>
<dbReference type="AlphaFoldDB" id="A0AAW3MXN5"/>
<protein>
    <recommendedName>
        <fullName evidence="4">TraG N-terminal Proteobacteria domain-containing protein</fullName>
    </recommendedName>
</protein>
<keyword evidence="6" id="KW-1185">Reference proteome</keyword>
<proteinExistence type="predicted"/>
<feature type="compositionally biased region" description="Polar residues" evidence="1">
    <location>
        <begin position="1173"/>
        <end position="1183"/>
    </location>
</feature>
<feature type="transmembrane region" description="Helical" evidence="2">
    <location>
        <begin position="123"/>
        <end position="145"/>
    </location>
</feature>
<evidence type="ECO:0000256" key="2">
    <source>
        <dbReference type="SAM" id="Phobius"/>
    </source>
</evidence>
<feature type="region of interest" description="Disordered" evidence="1">
    <location>
        <begin position="697"/>
        <end position="751"/>
    </location>
</feature>
<feature type="compositionally biased region" description="Polar residues" evidence="1">
    <location>
        <begin position="1060"/>
        <end position="1079"/>
    </location>
</feature>
<feature type="region of interest" description="Disordered" evidence="1">
    <location>
        <begin position="640"/>
        <end position="681"/>
    </location>
</feature>
<dbReference type="Pfam" id="PF07916">
    <property type="entry name" value="TraG_N"/>
    <property type="match status" value="1"/>
</dbReference>
<keyword evidence="2" id="KW-1133">Transmembrane helix</keyword>
<dbReference type="Proteomes" id="UP000056453">
    <property type="component" value="Unassembled WGS sequence"/>
</dbReference>
<comment type="caution">
    <text evidence="5">The sequence shown here is derived from an EMBL/GenBank/DDBJ whole genome shotgun (WGS) entry which is preliminary data.</text>
</comment>
<feature type="compositionally biased region" description="Basic and acidic residues" evidence="1">
    <location>
        <begin position="1092"/>
        <end position="1104"/>
    </location>
</feature>
<evidence type="ECO:0000313" key="5">
    <source>
        <dbReference type="EMBL" id="KVP97755.1"/>
    </source>
</evidence>
<feature type="compositionally biased region" description="Polar residues" evidence="1">
    <location>
        <begin position="713"/>
        <end position="751"/>
    </location>
</feature>
<evidence type="ECO:0000256" key="3">
    <source>
        <dbReference type="SAM" id="SignalP"/>
    </source>
</evidence>
<dbReference type="InterPro" id="IPR012931">
    <property type="entry name" value="TraG_N_Proteobacteria"/>
</dbReference>
<feature type="transmembrane region" description="Helical" evidence="2">
    <location>
        <begin position="401"/>
        <end position="420"/>
    </location>
</feature>
<accession>A0AAW3MXN5</accession>
<keyword evidence="2" id="KW-0812">Transmembrane</keyword>
<feature type="region of interest" description="Disordered" evidence="1">
    <location>
        <begin position="564"/>
        <end position="611"/>
    </location>
</feature>
<feature type="compositionally biased region" description="Low complexity" evidence="1">
    <location>
        <begin position="649"/>
        <end position="670"/>
    </location>
</feature>
<feature type="signal peptide" evidence="3">
    <location>
        <begin position="1"/>
        <end position="17"/>
    </location>
</feature>